<evidence type="ECO:0000256" key="2">
    <source>
        <dbReference type="ARBA" id="ARBA00023125"/>
    </source>
</evidence>
<dbReference type="Pfam" id="PF00440">
    <property type="entry name" value="TetR_N"/>
    <property type="match status" value="1"/>
</dbReference>
<keyword evidence="7" id="KW-1185">Reference proteome</keyword>
<dbReference type="GO" id="GO:0003700">
    <property type="term" value="F:DNA-binding transcription factor activity"/>
    <property type="evidence" value="ECO:0007669"/>
    <property type="project" value="TreeGrafter"/>
</dbReference>
<reference evidence="6 7" key="1">
    <citation type="submission" date="2017-02" db="EMBL/GenBank/DDBJ databases">
        <title>Draft Genome Sequence of Streptomyces tsukubaensis F601, a Producer of the immunosuppressant tacrolimus FK506.</title>
        <authorList>
            <person name="Zong G."/>
            <person name="Zhong C."/>
            <person name="Fu J."/>
            <person name="Qin R."/>
            <person name="Cao G."/>
        </authorList>
    </citation>
    <scope>NUCLEOTIDE SEQUENCE [LARGE SCALE GENOMIC DNA]</scope>
    <source>
        <strain evidence="6 7">F601</strain>
    </source>
</reference>
<evidence type="ECO:0000313" key="7">
    <source>
        <dbReference type="Proteomes" id="UP000190539"/>
    </source>
</evidence>
<dbReference type="Proteomes" id="UP000190539">
    <property type="component" value="Unassembled WGS sequence"/>
</dbReference>
<dbReference type="OrthoDB" id="9796019at2"/>
<feature type="DNA-binding region" description="H-T-H motif" evidence="4">
    <location>
        <begin position="40"/>
        <end position="59"/>
    </location>
</feature>
<dbReference type="SUPFAM" id="SSF48498">
    <property type="entry name" value="Tetracyclin repressor-like, C-terminal domain"/>
    <property type="match status" value="1"/>
</dbReference>
<dbReference type="Pfam" id="PF16859">
    <property type="entry name" value="TetR_C_11"/>
    <property type="match status" value="1"/>
</dbReference>
<dbReference type="PROSITE" id="PS50977">
    <property type="entry name" value="HTH_TETR_2"/>
    <property type="match status" value="1"/>
</dbReference>
<dbReference type="InterPro" id="IPR036271">
    <property type="entry name" value="Tet_transcr_reg_TetR-rel_C_sf"/>
</dbReference>
<dbReference type="Gene3D" id="1.10.10.60">
    <property type="entry name" value="Homeodomain-like"/>
    <property type="match status" value="1"/>
</dbReference>
<keyword evidence="1" id="KW-0805">Transcription regulation</keyword>
<dbReference type="InterPro" id="IPR001647">
    <property type="entry name" value="HTH_TetR"/>
</dbReference>
<evidence type="ECO:0000259" key="5">
    <source>
        <dbReference type="PROSITE" id="PS50977"/>
    </source>
</evidence>
<dbReference type="SUPFAM" id="SSF46689">
    <property type="entry name" value="Homeodomain-like"/>
    <property type="match status" value="1"/>
</dbReference>
<proteinExistence type="predicted"/>
<dbReference type="PANTHER" id="PTHR30055">
    <property type="entry name" value="HTH-TYPE TRANSCRIPTIONAL REGULATOR RUTR"/>
    <property type="match status" value="1"/>
</dbReference>
<dbReference type="AlphaFoldDB" id="A0A1V4A504"/>
<dbReference type="EMBL" id="MVFC01000024">
    <property type="protein sequence ID" value="OON75177.1"/>
    <property type="molecule type" value="Genomic_DNA"/>
</dbReference>
<dbReference type="PRINTS" id="PR00455">
    <property type="entry name" value="HTHTETR"/>
</dbReference>
<evidence type="ECO:0000256" key="4">
    <source>
        <dbReference type="PROSITE-ProRule" id="PRU00335"/>
    </source>
</evidence>
<dbReference type="Gene3D" id="1.10.357.10">
    <property type="entry name" value="Tetracycline Repressor, domain 2"/>
    <property type="match status" value="1"/>
</dbReference>
<organism evidence="6 7">
    <name type="scientific">Streptomyces tsukubensis</name>
    <dbReference type="NCBI Taxonomy" id="83656"/>
    <lineage>
        <taxon>Bacteria</taxon>
        <taxon>Bacillati</taxon>
        <taxon>Actinomycetota</taxon>
        <taxon>Actinomycetes</taxon>
        <taxon>Kitasatosporales</taxon>
        <taxon>Streptomycetaceae</taxon>
        <taxon>Streptomyces</taxon>
    </lineage>
</organism>
<protein>
    <submittedName>
        <fullName evidence="6">TetR family transcriptional regulator</fullName>
    </submittedName>
</protein>
<gene>
    <name evidence="6" type="ORF">B1H18_23810</name>
</gene>
<feature type="domain" description="HTH tetR-type" evidence="5">
    <location>
        <begin position="17"/>
        <end position="77"/>
    </location>
</feature>
<dbReference type="RefSeq" id="WP_077970967.1">
    <property type="nucleotide sequence ID" value="NZ_CP045178.1"/>
</dbReference>
<accession>A0A1V4A504</accession>
<dbReference type="STRING" id="83656.B1H18_23810"/>
<keyword evidence="3" id="KW-0804">Transcription</keyword>
<dbReference type="InterPro" id="IPR050109">
    <property type="entry name" value="HTH-type_TetR-like_transc_reg"/>
</dbReference>
<dbReference type="GO" id="GO:0000976">
    <property type="term" value="F:transcription cis-regulatory region binding"/>
    <property type="evidence" value="ECO:0007669"/>
    <property type="project" value="TreeGrafter"/>
</dbReference>
<name>A0A1V4A504_9ACTN</name>
<sequence length="200" mass="21680">MANTGKRTPTGAAVFRPGVTAVIVEAALLELSESGYGRLSMEAVARRAEVSKSALYRRWSSKQDMVIAILSAIAVPVSEVIDTGSLRGDIRATLNEVAAWLNGPRVSQILPDLSAEAIRDPTFAEAFRAAIDKPRRAHGAAMLQRAIERGELSSDTDLELALDMLAAPIYWRLSVRGESMDAEYLERLAETVLRSLIGTL</sequence>
<keyword evidence="2 4" id="KW-0238">DNA-binding</keyword>
<dbReference type="InterPro" id="IPR009057">
    <property type="entry name" value="Homeodomain-like_sf"/>
</dbReference>
<comment type="caution">
    <text evidence="6">The sequence shown here is derived from an EMBL/GenBank/DDBJ whole genome shotgun (WGS) entry which is preliminary data.</text>
</comment>
<evidence type="ECO:0000256" key="1">
    <source>
        <dbReference type="ARBA" id="ARBA00023015"/>
    </source>
</evidence>
<evidence type="ECO:0000313" key="6">
    <source>
        <dbReference type="EMBL" id="OON75177.1"/>
    </source>
</evidence>
<dbReference type="InterPro" id="IPR011075">
    <property type="entry name" value="TetR_C"/>
</dbReference>
<dbReference type="PANTHER" id="PTHR30055:SF148">
    <property type="entry name" value="TETR-FAMILY TRANSCRIPTIONAL REGULATOR"/>
    <property type="match status" value="1"/>
</dbReference>
<evidence type="ECO:0000256" key="3">
    <source>
        <dbReference type="ARBA" id="ARBA00023163"/>
    </source>
</evidence>